<organism evidence="5 6">
    <name type="scientific">Panicum miliaceum</name>
    <name type="common">Proso millet</name>
    <name type="synonym">Broomcorn millet</name>
    <dbReference type="NCBI Taxonomy" id="4540"/>
    <lineage>
        <taxon>Eukaryota</taxon>
        <taxon>Viridiplantae</taxon>
        <taxon>Streptophyta</taxon>
        <taxon>Embryophyta</taxon>
        <taxon>Tracheophyta</taxon>
        <taxon>Spermatophyta</taxon>
        <taxon>Magnoliopsida</taxon>
        <taxon>Liliopsida</taxon>
        <taxon>Poales</taxon>
        <taxon>Poaceae</taxon>
        <taxon>PACMAD clade</taxon>
        <taxon>Panicoideae</taxon>
        <taxon>Panicodae</taxon>
        <taxon>Paniceae</taxon>
        <taxon>Panicinae</taxon>
        <taxon>Panicum</taxon>
        <taxon>Panicum sect. Panicum</taxon>
    </lineage>
</organism>
<dbReference type="GO" id="GO:0016301">
    <property type="term" value="F:kinase activity"/>
    <property type="evidence" value="ECO:0007669"/>
    <property type="project" value="UniProtKB-KW"/>
</dbReference>
<evidence type="ECO:0000256" key="3">
    <source>
        <dbReference type="ARBA" id="ARBA00022777"/>
    </source>
</evidence>
<comment type="caution">
    <text evidence="5">The sequence shown here is derived from an EMBL/GenBank/DDBJ whole genome shotgun (WGS) entry which is preliminary data.</text>
</comment>
<proteinExistence type="predicted"/>
<keyword evidence="6" id="KW-1185">Reference proteome</keyword>
<dbReference type="PANTHER" id="PTHR47973">
    <property type="entry name" value="CYSTEINE-RICH RECEPTOR-LIKE PROTEIN KINASE 3"/>
    <property type="match status" value="1"/>
</dbReference>
<keyword evidence="2" id="KW-0547">Nucleotide-binding</keyword>
<evidence type="ECO:0000256" key="2">
    <source>
        <dbReference type="ARBA" id="ARBA00022741"/>
    </source>
</evidence>
<dbReference type="STRING" id="4540.A0A3L6R7Y3"/>
<reference evidence="6" key="1">
    <citation type="journal article" date="2019" name="Nat. Commun.">
        <title>The genome of broomcorn millet.</title>
        <authorList>
            <person name="Zou C."/>
            <person name="Miki D."/>
            <person name="Li D."/>
            <person name="Tang Q."/>
            <person name="Xiao L."/>
            <person name="Rajput S."/>
            <person name="Deng P."/>
            <person name="Jia W."/>
            <person name="Huang R."/>
            <person name="Zhang M."/>
            <person name="Sun Y."/>
            <person name="Hu J."/>
            <person name="Fu X."/>
            <person name="Schnable P.S."/>
            <person name="Li F."/>
            <person name="Zhang H."/>
            <person name="Feng B."/>
            <person name="Zhu X."/>
            <person name="Liu R."/>
            <person name="Schnable J.C."/>
            <person name="Zhu J.-K."/>
            <person name="Zhang H."/>
        </authorList>
    </citation>
    <scope>NUCLEOTIDE SEQUENCE [LARGE SCALE GENOMIC DNA]</scope>
</reference>
<gene>
    <name evidence="5" type="ORF">C2845_PM06G24480</name>
</gene>
<dbReference type="InterPro" id="IPR052059">
    <property type="entry name" value="CR_Ser/Thr_kinase"/>
</dbReference>
<sequence length="82" mass="9832">MHVLLEWTWKLWEDGRLLEIVDPDLEEYPEEQMLRFIKLALLCTQATPQQRPSMKQVVNMLCTRTEIDLENVAPRRVLKQPR</sequence>
<evidence type="ECO:0000313" key="6">
    <source>
        <dbReference type="Proteomes" id="UP000275267"/>
    </source>
</evidence>
<evidence type="ECO:0000313" key="5">
    <source>
        <dbReference type="EMBL" id="RLM98949.1"/>
    </source>
</evidence>
<protein>
    <submittedName>
        <fullName evidence="5">Uncharacterized protein</fullName>
    </submittedName>
</protein>
<name>A0A3L6R7Y3_PANMI</name>
<keyword evidence="1" id="KW-0808">Transferase</keyword>
<dbReference type="GO" id="GO:0005524">
    <property type="term" value="F:ATP binding"/>
    <property type="evidence" value="ECO:0007669"/>
    <property type="project" value="UniProtKB-KW"/>
</dbReference>
<evidence type="ECO:0000256" key="4">
    <source>
        <dbReference type="ARBA" id="ARBA00022840"/>
    </source>
</evidence>
<keyword evidence="4" id="KW-0067">ATP-binding</keyword>
<dbReference type="InterPro" id="IPR011009">
    <property type="entry name" value="Kinase-like_dom_sf"/>
</dbReference>
<accession>A0A3L6R7Y3</accession>
<dbReference type="OrthoDB" id="4062651at2759"/>
<dbReference type="EMBL" id="PQIB02000009">
    <property type="protein sequence ID" value="RLM98949.1"/>
    <property type="molecule type" value="Genomic_DNA"/>
</dbReference>
<dbReference type="Proteomes" id="UP000275267">
    <property type="component" value="Unassembled WGS sequence"/>
</dbReference>
<keyword evidence="3" id="KW-0418">Kinase</keyword>
<dbReference type="AlphaFoldDB" id="A0A3L6R7Y3"/>
<evidence type="ECO:0000256" key="1">
    <source>
        <dbReference type="ARBA" id="ARBA00022679"/>
    </source>
</evidence>
<dbReference type="SUPFAM" id="SSF56112">
    <property type="entry name" value="Protein kinase-like (PK-like)"/>
    <property type="match status" value="1"/>
</dbReference>
<dbReference type="Gene3D" id="1.10.510.10">
    <property type="entry name" value="Transferase(Phosphotransferase) domain 1"/>
    <property type="match status" value="1"/>
</dbReference>